<organism evidence="1 2">
    <name type="scientific">Elysia crispata</name>
    <name type="common">lettuce slug</name>
    <dbReference type="NCBI Taxonomy" id="231223"/>
    <lineage>
        <taxon>Eukaryota</taxon>
        <taxon>Metazoa</taxon>
        <taxon>Spiralia</taxon>
        <taxon>Lophotrochozoa</taxon>
        <taxon>Mollusca</taxon>
        <taxon>Gastropoda</taxon>
        <taxon>Heterobranchia</taxon>
        <taxon>Euthyneura</taxon>
        <taxon>Panpulmonata</taxon>
        <taxon>Sacoglossa</taxon>
        <taxon>Placobranchoidea</taxon>
        <taxon>Plakobranchidae</taxon>
        <taxon>Elysia</taxon>
    </lineage>
</organism>
<comment type="caution">
    <text evidence="1">The sequence shown here is derived from an EMBL/GenBank/DDBJ whole genome shotgun (WGS) entry which is preliminary data.</text>
</comment>
<dbReference type="EMBL" id="JAWDGP010007513">
    <property type="protein sequence ID" value="KAK3715224.1"/>
    <property type="molecule type" value="Genomic_DNA"/>
</dbReference>
<feature type="non-terminal residue" evidence="1">
    <location>
        <position position="1"/>
    </location>
</feature>
<protein>
    <submittedName>
        <fullName evidence="1">Uncharacterized protein</fullName>
    </submittedName>
</protein>
<reference evidence="1" key="1">
    <citation type="journal article" date="2023" name="G3 (Bethesda)">
        <title>A reference genome for the long-term kleptoplast-retaining sea slug Elysia crispata morphotype clarki.</title>
        <authorList>
            <person name="Eastman K.E."/>
            <person name="Pendleton A.L."/>
            <person name="Shaikh M.A."/>
            <person name="Suttiyut T."/>
            <person name="Ogas R."/>
            <person name="Tomko P."/>
            <person name="Gavelis G."/>
            <person name="Widhalm J.R."/>
            <person name="Wisecaver J.H."/>
        </authorList>
    </citation>
    <scope>NUCLEOTIDE SEQUENCE</scope>
    <source>
        <strain evidence="1">ECLA1</strain>
    </source>
</reference>
<dbReference type="AlphaFoldDB" id="A0AAE0XUX5"/>
<evidence type="ECO:0000313" key="1">
    <source>
        <dbReference type="EMBL" id="KAK3715224.1"/>
    </source>
</evidence>
<name>A0AAE0XUX5_9GAST</name>
<proteinExistence type="predicted"/>
<keyword evidence="2" id="KW-1185">Reference proteome</keyword>
<dbReference type="Proteomes" id="UP001283361">
    <property type="component" value="Unassembled WGS sequence"/>
</dbReference>
<accession>A0AAE0XUX5</accession>
<gene>
    <name evidence="1" type="ORF">RRG08_017622</name>
</gene>
<evidence type="ECO:0000313" key="2">
    <source>
        <dbReference type="Proteomes" id="UP001283361"/>
    </source>
</evidence>
<sequence>SRAEPQQRQFWTTHSSDKVASSLVKSGSSTSTIPDTQKQAKIQVELFKPDDCQSYYSCQTLGVDSQGKKLFSITKLTQQGQTRSPVGRDKWIDDKLDQIERSVHDVPESWNNFVL</sequence>